<dbReference type="Pfam" id="PF14555">
    <property type="entry name" value="UBA_4"/>
    <property type="match status" value="1"/>
</dbReference>
<feature type="compositionally biased region" description="Low complexity" evidence="2">
    <location>
        <begin position="356"/>
        <end position="373"/>
    </location>
</feature>
<organism evidence="5 6">
    <name type="scientific">Mixia osmundae (strain CBS 9802 / IAM 14324 / JCM 22182 / KY 12970)</name>
    <dbReference type="NCBI Taxonomy" id="764103"/>
    <lineage>
        <taxon>Eukaryota</taxon>
        <taxon>Fungi</taxon>
        <taxon>Dikarya</taxon>
        <taxon>Basidiomycota</taxon>
        <taxon>Pucciniomycotina</taxon>
        <taxon>Mixiomycetes</taxon>
        <taxon>Mixiales</taxon>
        <taxon>Mixiaceae</taxon>
        <taxon>Mixia</taxon>
    </lineage>
</organism>
<dbReference type="RefSeq" id="XP_014566372.1">
    <property type="nucleotide sequence ID" value="XM_014710886.1"/>
</dbReference>
<dbReference type="CDD" id="cd14351">
    <property type="entry name" value="UBA_Ubx1_like"/>
    <property type="match status" value="1"/>
</dbReference>
<protein>
    <recommendedName>
        <fullName evidence="7">UBX domain-containing protein</fullName>
    </recommendedName>
</protein>
<evidence type="ECO:0000313" key="5">
    <source>
        <dbReference type="EMBL" id="GAA99764.1"/>
    </source>
</evidence>
<reference evidence="5 6" key="1">
    <citation type="journal article" date="2011" name="J. Gen. Appl. Microbiol.">
        <title>Draft genome sequencing of the enigmatic basidiomycete Mixia osmundae.</title>
        <authorList>
            <person name="Nishida H."/>
            <person name="Nagatsuka Y."/>
            <person name="Sugiyama J."/>
        </authorList>
    </citation>
    <scope>NUCLEOTIDE SEQUENCE [LARGE SCALE GENOMIC DNA]</scope>
    <source>
        <strain evidence="6">CBS 9802 / IAM 14324 / JCM 22182 / KY 12970</strain>
    </source>
</reference>
<evidence type="ECO:0008006" key="7">
    <source>
        <dbReference type="Google" id="ProtNLM"/>
    </source>
</evidence>
<reference evidence="5 6" key="2">
    <citation type="journal article" date="2012" name="Open Biol.">
        <title>Characteristics of nucleosomes and linker DNA regions on the genome of the basidiomycete Mixia osmundae revealed by mono- and dinucleosome mapping.</title>
        <authorList>
            <person name="Nishida H."/>
            <person name="Kondo S."/>
            <person name="Matsumoto T."/>
            <person name="Suzuki Y."/>
            <person name="Yoshikawa H."/>
            <person name="Taylor T.D."/>
            <person name="Sugiyama J."/>
        </authorList>
    </citation>
    <scope>NUCLEOTIDE SEQUENCE [LARGE SCALE GENOMIC DNA]</scope>
    <source>
        <strain evidence="6">CBS 9802 / IAM 14324 / JCM 22182 / KY 12970</strain>
    </source>
</reference>
<feature type="compositionally biased region" description="Low complexity" evidence="2">
    <location>
        <begin position="189"/>
        <end position="208"/>
    </location>
</feature>
<dbReference type="Gene3D" id="3.10.20.90">
    <property type="entry name" value="Phosphatidylinositol 3-kinase Catalytic Subunit, Chain A, domain 1"/>
    <property type="match status" value="1"/>
</dbReference>
<feature type="compositionally biased region" description="Low complexity" evidence="2">
    <location>
        <begin position="70"/>
        <end position="97"/>
    </location>
</feature>
<dbReference type="PANTHER" id="PTHR23333:SF20">
    <property type="entry name" value="NSFL1 COFACTOR P47"/>
    <property type="match status" value="1"/>
</dbReference>
<keyword evidence="1" id="KW-0833">Ubl conjugation pathway</keyword>
<dbReference type="InParanoid" id="G7EAA4"/>
<evidence type="ECO:0000259" key="3">
    <source>
        <dbReference type="PROSITE" id="PS50033"/>
    </source>
</evidence>
<dbReference type="SMART" id="SM00166">
    <property type="entry name" value="UBX"/>
    <property type="match status" value="1"/>
</dbReference>
<name>G7EAA4_MIXOS</name>
<dbReference type="InterPro" id="IPR036241">
    <property type="entry name" value="NSFL1C_SEP_dom_sf"/>
</dbReference>
<dbReference type="eggNOG" id="KOG2086">
    <property type="taxonomic scope" value="Eukaryota"/>
</dbReference>
<dbReference type="GO" id="GO:0005829">
    <property type="term" value="C:cytosol"/>
    <property type="evidence" value="ECO:0007669"/>
    <property type="project" value="TreeGrafter"/>
</dbReference>
<dbReference type="GO" id="GO:0007030">
    <property type="term" value="P:Golgi organization"/>
    <property type="evidence" value="ECO:0007669"/>
    <property type="project" value="TreeGrafter"/>
</dbReference>
<evidence type="ECO:0000259" key="4">
    <source>
        <dbReference type="PROSITE" id="PS51399"/>
    </source>
</evidence>
<dbReference type="HOGENOM" id="CLU_029402_4_1_1"/>
<dbReference type="InterPro" id="IPR012989">
    <property type="entry name" value="SEP_domain"/>
</dbReference>
<dbReference type="Pfam" id="PF08059">
    <property type="entry name" value="SEP"/>
    <property type="match status" value="1"/>
</dbReference>
<dbReference type="GO" id="GO:0061025">
    <property type="term" value="P:membrane fusion"/>
    <property type="evidence" value="ECO:0007669"/>
    <property type="project" value="TreeGrafter"/>
</dbReference>
<dbReference type="AlphaFoldDB" id="G7EAA4"/>
<dbReference type="GO" id="GO:0005634">
    <property type="term" value="C:nucleus"/>
    <property type="evidence" value="ECO:0007669"/>
    <property type="project" value="TreeGrafter"/>
</dbReference>
<dbReference type="FunFam" id="3.30.420.210:FF:000002">
    <property type="entry name" value="UBX domain-containing protein 1"/>
    <property type="match status" value="1"/>
</dbReference>
<comment type="caution">
    <text evidence="5">The sequence shown here is derived from an EMBL/GenBank/DDBJ whole genome shotgun (WGS) entry which is preliminary data.</text>
</comment>
<evidence type="ECO:0000313" key="6">
    <source>
        <dbReference type="Proteomes" id="UP000009131"/>
    </source>
</evidence>
<feature type="region of interest" description="Disordered" evidence="2">
    <location>
        <begin position="383"/>
        <end position="402"/>
    </location>
</feature>
<dbReference type="GO" id="GO:0043130">
    <property type="term" value="F:ubiquitin binding"/>
    <property type="evidence" value="ECO:0007669"/>
    <property type="project" value="TreeGrafter"/>
</dbReference>
<dbReference type="Gene3D" id="1.10.8.10">
    <property type="entry name" value="DNA helicase RuvA subunit, C-terminal domain"/>
    <property type="match status" value="1"/>
</dbReference>
<feature type="compositionally biased region" description="Acidic residues" evidence="2">
    <location>
        <begin position="254"/>
        <end position="270"/>
    </location>
</feature>
<evidence type="ECO:0000256" key="1">
    <source>
        <dbReference type="ARBA" id="ARBA00022786"/>
    </source>
</evidence>
<dbReference type="PANTHER" id="PTHR23333">
    <property type="entry name" value="UBX DOMAIN CONTAINING PROTEIN"/>
    <property type="match status" value="1"/>
</dbReference>
<feature type="compositionally biased region" description="Acidic residues" evidence="2">
    <location>
        <begin position="132"/>
        <end position="141"/>
    </location>
</feature>
<evidence type="ECO:0000256" key="2">
    <source>
        <dbReference type="SAM" id="MobiDB-lite"/>
    </source>
</evidence>
<proteinExistence type="predicted"/>
<keyword evidence="6" id="KW-1185">Reference proteome</keyword>
<gene>
    <name evidence="5" type="primary">Mo06467</name>
    <name evidence="5" type="ORF">E5Q_06467</name>
</gene>
<dbReference type="Gene3D" id="3.30.420.210">
    <property type="entry name" value="SEP domain"/>
    <property type="match status" value="1"/>
</dbReference>
<dbReference type="SUPFAM" id="SSF46934">
    <property type="entry name" value="UBA-like"/>
    <property type="match status" value="1"/>
</dbReference>
<feature type="domain" description="UBX" evidence="3">
    <location>
        <begin position="389"/>
        <end position="466"/>
    </location>
</feature>
<feature type="compositionally biased region" description="Polar residues" evidence="2">
    <location>
        <begin position="388"/>
        <end position="400"/>
    </location>
</feature>
<feature type="compositionally biased region" description="Acidic residues" evidence="2">
    <location>
        <begin position="45"/>
        <end position="54"/>
    </location>
</feature>
<dbReference type="Proteomes" id="UP000009131">
    <property type="component" value="Unassembled WGS sequence"/>
</dbReference>
<dbReference type="OMA" id="NKDHTDK"/>
<feature type="region of interest" description="Disordered" evidence="2">
    <location>
        <begin position="331"/>
        <end position="378"/>
    </location>
</feature>
<dbReference type="InterPro" id="IPR001012">
    <property type="entry name" value="UBX_dom"/>
</dbReference>
<dbReference type="InterPro" id="IPR009060">
    <property type="entry name" value="UBA-like_sf"/>
</dbReference>
<dbReference type="CDD" id="cd01770">
    <property type="entry name" value="UBX_UBXN2"/>
    <property type="match status" value="1"/>
</dbReference>
<dbReference type="Pfam" id="PF00789">
    <property type="entry name" value="UBX"/>
    <property type="match status" value="1"/>
</dbReference>
<dbReference type="FunFam" id="3.10.20.90:FF:000179">
    <property type="entry name" value="Plant UBX domain-containing protein 4"/>
    <property type="match status" value="1"/>
</dbReference>
<dbReference type="STRING" id="764103.G7EAA4"/>
<dbReference type="SMART" id="SM00553">
    <property type="entry name" value="SEP"/>
    <property type="match status" value="1"/>
</dbReference>
<dbReference type="PROSITE" id="PS50033">
    <property type="entry name" value="UBX"/>
    <property type="match status" value="1"/>
</dbReference>
<dbReference type="GO" id="GO:0031468">
    <property type="term" value="P:nuclear membrane reassembly"/>
    <property type="evidence" value="ECO:0007669"/>
    <property type="project" value="TreeGrafter"/>
</dbReference>
<accession>G7EAA4</accession>
<dbReference type="PROSITE" id="PS51399">
    <property type="entry name" value="SEP"/>
    <property type="match status" value="1"/>
</dbReference>
<dbReference type="FunCoup" id="G7EAA4">
    <property type="interactions" value="526"/>
</dbReference>
<feature type="domain" description="SEP" evidence="4">
    <location>
        <begin position="272"/>
        <end position="337"/>
    </location>
</feature>
<dbReference type="GO" id="GO:0000045">
    <property type="term" value="P:autophagosome assembly"/>
    <property type="evidence" value="ECO:0007669"/>
    <property type="project" value="TreeGrafter"/>
</dbReference>
<dbReference type="SUPFAM" id="SSF54236">
    <property type="entry name" value="Ubiquitin-like"/>
    <property type="match status" value="1"/>
</dbReference>
<dbReference type="EMBL" id="BABT02000234">
    <property type="protein sequence ID" value="GAA99764.1"/>
    <property type="molecule type" value="Genomic_DNA"/>
</dbReference>
<sequence length="468" mass="48977">MADQESIATFVELTQASPEVAQQFLASSNGDLETALGTFFAAQGGEEDDMETPEADLVAPQTAAAPHTLSGGSAAGPWPSSAAANPRPSASSAASGPRITGLGDMGSARSSKPAPGIKRTGQLGRISHDDGPSSDEDEEDAPTGKKKQEFFAGGEKSGISVQQPGKPGGMGPAADNRLVQDILKKAEEASPSSPAGPSGSRPPAGPSSFFRGQGNTLGSEEVPSQPVGTPLASSSRHPPSTRGTLPGALGGSFGEEEDDDELNEDDDGADEPARRILTFWRDGFSIEDGPLLRYDDKANKEYLDALNSGRAPLDLLNVRFGQRVDLQVSKRLDEDYKPPPKQAARPFEGSGNRLGSPAPGAMSSQPSASAASADRTARTVPQPVFEVDSSQPTTQIQIRSGSGDRLVARFNHTHTVGDIRRYLEASSPGAGDRPYVLQTTFPNRDLDDDSATIGDSKLLGSVVVQRYR</sequence>
<dbReference type="GO" id="GO:0043161">
    <property type="term" value="P:proteasome-mediated ubiquitin-dependent protein catabolic process"/>
    <property type="evidence" value="ECO:0007669"/>
    <property type="project" value="TreeGrafter"/>
</dbReference>
<feature type="region of interest" description="Disordered" evidence="2">
    <location>
        <begin position="41"/>
        <end position="274"/>
    </location>
</feature>
<dbReference type="InterPro" id="IPR029071">
    <property type="entry name" value="Ubiquitin-like_domsf"/>
</dbReference>
<feature type="compositionally biased region" description="Polar residues" evidence="2">
    <location>
        <begin position="231"/>
        <end position="243"/>
    </location>
</feature>
<dbReference type="SUPFAM" id="SSF102848">
    <property type="entry name" value="NSFL1 (p97 ATPase) cofactor p47, SEP domain"/>
    <property type="match status" value="1"/>
</dbReference>
<dbReference type="OrthoDB" id="25887at2759"/>